<evidence type="ECO:0000313" key="3">
    <source>
        <dbReference type="Proteomes" id="UP000772434"/>
    </source>
</evidence>
<feature type="compositionally biased region" description="Polar residues" evidence="1">
    <location>
        <begin position="1"/>
        <end position="21"/>
    </location>
</feature>
<gene>
    <name evidence="2" type="ORF">BDP27DRAFT_1433745</name>
</gene>
<reference evidence="2" key="1">
    <citation type="submission" date="2020-11" db="EMBL/GenBank/DDBJ databases">
        <authorList>
            <consortium name="DOE Joint Genome Institute"/>
            <person name="Ahrendt S."/>
            <person name="Riley R."/>
            <person name="Andreopoulos W."/>
            <person name="Labutti K."/>
            <person name="Pangilinan J."/>
            <person name="Ruiz-Duenas F.J."/>
            <person name="Barrasa J.M."/>
            <person name="Sanchez-Garcia M."/>
            <person name="Camarero S."/>
            <person name="Miyauchi S."/>
            <person name="Serrano A."/>
            <person name="Linde D."/>
            <person name="Babiker R."/>
            <person name="Drula E."/>
            <person name="Ayuso-Fernandez I."/>
            <person name="Pacheco R."/>
            <person name="Padilla G."/>
            <person name="Ferreira P."/>
            <person name="Barriuso J."/>
            <person name="Kellner H."/>
            <person name="Castanera R."/>
            <person name="Alfaro M."/>
            <person name="Ramirez L."/>
            <person name="Pisabarro A.G."/>
            <person name="Kuo A."/>
            <person name="Tritt A."/>
            <person name="Lipzen A."/>
            <person name="He G."/>
            <person name="Yan M."/>
            <person name="Ng V."/>
            <person name="Cullen D."/>
            <person name="Martin F."/>
            <person name="Rosso M.-N."/>
            <person name="Henrissat B."/>
            <person name="Hibbett D."/>
            <person name="Martinez A.T."/>
            <person name="Grigoriev I.V."/>
        </authorList>
    </citation>
    <scope>NUCLEOTIDE SEQUENCE</scope>
    <source>
        <strain evidence="2">AH 40177</strain>
    </source>
</reference>
<organism evidence="2 3">
    <name type="scientific">Rhodocollybia butyracea</name>
    <dbReference type="NCBI Taxonomy" id="206335"/>
    <lineage>
        <taxon>Eukaryota</taxon>
        <taxon>Fungi</taxon>
        <taxon>Dikarya</taxon>
        <taxon>Basidiomycota</taxon>
        <taxon>Agaricomycotina</taxon>
        <taxon>Agaricomycetes</taxon>
        <taxon>Agaricomycetidae</taxon>
        <taxon>Agaricales</taxon>
        <taxon>Marasmiineae</taxon>
        <taxon>Omphalotaceae</taxon>
        <taxon>Rhodocollybia</taxon>
    </lineage>
</organism>
<feature type="region of interest" description="Disordered" evidence="1">
    <location>
        <begin position="1"/>
        <end position="80"/>
    </location>
</feature>
<dbReference type="Proteomes" id="UP000772434">
    <property type="component" value="Unassembled WGS sequence"/>
</dbReference>
<name>A0A9P5P7Y6_9AGAR</name>
<dbReference type="EMBL" id="JADNRY010000446">
    <property type="protein sequence ID" value="KAF9052584.1"/>
    <property type="molecule type" value="Genomic_DNA"/>
</dbReference>
<comment type="caution">
    <text evidence="2">The sequence shown here is derived from an EMBL/GenBank/DDBJ whole genome shotgun (WGS) entry which is preliminary data.</text>
</comment>
<evidence type="ECO:0000313" key="2">
    <source>
        <dbReference type="EMBL" id="KAF9052584.1"/>
    </source>
</evidence>
<protein>
    <submittedName>
        <fullName evidence="2">Uncharacterized protein</fullName>
    </submittedName>
</protein>
<keyword evidence="3" id="KW-1185">Reference proteome</keyword>
<accession>A0A9P5P7Y6</accession>
<dbReference type="AlphaFoldDB" id="A0A9P5P7Y6"/>
<evidence type="ECO:0000256" key="1">
    <source>
        <dbReference type="SAM" id="MobiDB-lite"/>
    </source>
</evidence>
<sequence length="259" mass="27967">MTHSYQLRSRQSQSGYNSTTIPVPDADRPRQGRRRGRNLRQNNAQESNYQPNGVLVDDAQEQQSSNADPDTSGQRSSIDEPQSIENEHQAILHPVADGQPSDSCEMAEMDSDALAVQLETHVEDGSMNKVDNFGSDEISNVFVIADSGVTTTSNPLESSSLIPAVSNPNGIILATINIISSHKKLSGSIVLPPWLVLRLRTIVPPISTVATASSSLSQEIQALTILDDPAAARETPNSRGVFKGQLSGNFSRNILPTRL</sequence>
<feature type="compositionally biased region" description="Polar residues" evidence="1">
    <location>
        <begin position="61"/>
        <end position="80"/>
    </location>
</feature>
<proteinExistence type="predicted"/>